<evidence type="ECO:0000259" key="4">
    <source>
        <dbReference type="Pfam" id="PF03816"/>
    </source>
</evidence>
<dbReference type="Pfam" id="PF03816">
    <property type="entry name" value="LytR_cpsA_psr"/>
    <property type="match status" value="1"/>
</dbReference>
<comment type="similarity">
    <text evidence="1">Belongs to the LytR/CpsA/Psr (LCP) family.</text>
</comment>
<feature type="region of interest" description="Disordered" evidence="2">
    <location>
        <begin position="366"/>
        <end position="432"/>
    </location>
</feature>
<dbReference type="Proteomes" id="UP001501746">
    <property type="component" value="Unassembled WGS sequence"/>
</dbReference>
<keyword evidence="3" id="KW-1133">Transmembrane helix</keyword>
<feature type="transmembrane region" description="Helical" evidence="3">
    <location>
        <begin position="35"/>
        <end position="59"/>
    </location>
</feature>
<dbReference type="EMBL" id="BAAANK010000001">
    <property type="protein sequence ID" value="GAA1822553.1"/>
    <property type="molecule type" value="Genomic_DNA"/>
</dbReference>
<dbReference type="Gene3D" id="3.40.630.190">
    <property type="entry name" value="LCP protein"/>
    <property type="match status" value="1"/>
</dbReference>
<comment type="caution">
    <text evidence="5">The sequence shown here is derived from an EMBL/GenBank/DDBJ whole genome shotgun (WGS) entry which is preliminary data.</text>
</comment>
<evidence type="ECO:0000313" key="6">
    <source>
        <dbReference type="Proteomes" id="UP001501746"/>
    </source>
</evidence>
<organism evidence="5 6">
    <name type="scientific">Agromyces salentinus</name>
    <dbReference type="NCBI Taxonomy" id="269421"/>
    <lineage>
        <taxon>Bacteria</taxon>
        <taxon>Bacillati</taxon>
        <taxon>Actinomycetota</taxon>
        <taxon>Actinomycetes</taxon>
        <taxon>Micrococcales</taxon>
        <taxon>Microbacteriaceae</taxon>
        <taxon>Agromyces</taxon>
    </lineage>
</organism>
<feature type="domain" description="Cell envelope-related transcriptional attenuator" evidence="4">
    <location>
        <begin position="118"/>
        <end position="274"/>
    </location>
</feature>
<accession>A0ABP4YR59</accession>
<dbReference type="InterPro" id="IPR004474">
    <property type="entry name" value="LytR_CpsA_psr"/>
</dbReference>
<evidence type="ECO:0000256" key="2">
    <source>
        <dbReference type="SAM" id="MobiDB-lite"/>
    </source>
</evidence>
<dbReference type="PANTHER" id="PTHR33392:SF6">
    <property type="entry name" value="POLYISOPRENYL-TEICHOIC ACID--PEPTIDOGLYCAN TEICHOIC ACID TRANSFERASE TAGU"/>
    <property type="match status" value="1"/>
</dbReference>
<feature type="compositionally biased region" description="Low complexity" evidence="2">
    <location>
        <begin position="391"/>
        <end position="405"/>
    </location>
</feature>
<feature type="compositionally biased region" description="Pro residues" evidence="2">
    <location>
        <begin position="376"/>
        <end position="390"/>
    </location>
</feature>
<feature type="compositionally biased region" description="Polar residues" evidence="2">
    <location>
        <begin position="420"/>
        <end position="432"/>
    </location>
</feature>
<protein>
    <recommendedName>
        <fullName evidence="4">Cell envelope-related transcriptional attenuator domain-containing protein</fullName>
    </recommendedName>
</protein>
<gene>
    <name evidence="5" type="ORF">GCM10009750_01170</name>
</gene>
<keyword evidence="6" id="KW-1185">Reference proteome</keyword>
<proteinExistence type="inferred from homology"/>
<sequence length="432" mass="44234">MTLSQVIKHRRTIDVKDGDSVRHGKLKPRSSTTRALFKLSGAALACCSVATTAVALYFAAESLGSVSSNAVDIGTSTESLPSVGLGSVDGGFDMLVVGADNSADQGDAYGDRGGATLNDVNIWLHVSDDHSRATAVSFPRDLIVPHPECVDPATGETFDAMSAQPLNDAYGRGGLGCVAQTISSLTGEPFEYAASVAFSGVIAMSDAVGGVEVCLTEPIDDPEAGLILPAGTSSLQGHAALAFLRTRHGIGDGSDLARISNQQAFLSSLIRRVQSEATLTDPAKVIGLARVAVDHMVLSTSLANPITMASLAMSMKDIPLDQIVFVQYPGTTGDAEFPGKVVPLADHAEQLIAAIVSDQPFTLGSDSLGSGVAPAPAEPAPEPAPEPVPESPATTVPAAPAPVESNEPAPPVMEGLKGQVASQATCTQGLSE</sequence>
<evidence type="ECO:0000313" key="5">
    <source>
        <dbReference type="EMBL" id="GAA1822553.1"/>
    </source>
</evidence>
<evidence type="ECO:0000256" key="3">
    <source>
        <dbReference type="SAM" id="Phobius"/>
    </source>
</evidence>
<name>A0ABP4YR59_9MICO</name>
<keyword evidence="3" id="KW-0812">Transmembrane</keyword>
<dbReference type="InterPro" id="IPR050922">
    <property type="entry name" value="LytR/CpsA/Psr_CW_biosynth"/>
</dbReference>
<keyword evidence="3" id="KW-0472">Membrane</keyword>
<dbReference type="RefSeq" id="WP_157425694.1">
    <property type="nucleotide sequence ID" value="NZ_BAAANK010000001.1"/>
</dbReference>
<dbReference type="NCBIfam" id="TIGR00350">
    <property type="entry name" value="lytR_cpsA_psr"/>
    <property type="match status" value="1"/>
</dbReference>
<reference evidence="6" key="1">
    <citation type="journal article" date="2019" name="Int. J. Syst. Evol. Microbiol.">
        <title>The Global Catalogue of Microorganisms (GCM) 10K type strain sequencing project: providing services to taxonomists for standard genome sequencing and annotation.</title>
        <authorList>
            <consortium name="The Broad Institute Genomics Platform"/>
            <consortium name="The Broad Institute Genome Sequencing Center for Infectious Disease"/>
            <person name="Wu L."/>
            <person name="Ma J."/>
        </authorList>
    </citation>
    <scope>NUCLEOTIDE SEQUENCE [LARGE SCALE GENOMIC DNA]</scope>
    <source>
        <strain evidence="6">JCM 14323</strain>
    </source>
</reference>
<dbReference type="PANTHER" id="PTHR33392">
    <property type="entry name" value="POLYISOPRENYL-TEICHOIC ACID--PEPTIDOGLYCAN TEICHOIC ACID TRANSFERASE TAGU"/>
    <property type="match status" value="1"/>
</dbReference>
<evidence type="ECO:0000256" key="1">
    <source>
        <dbReference type="ARBA" id="ARBA00006068"/>
    </source>
</evidence>